<dbReference type="AlphaFoldDB" id="A0A5R9J4Y2"/>
<name>A0A5R9J4Y2_9PROT</name>
<accession>A0A5R9J4Y2</accession>
<organism evidence="1 2">
    <name type="scientific">Lichenicoccus roseus</name>
    <dbReference type="NCBI Taxonomy" id="2683649"/>
    <lineage>
        <taxon>Bacteria</taxon>
        <taxon>Pseudomonadati</taxon>
        <taxon>Pseudomonadota</taxon>
        <taxon>Alphaproteobacteria</taxon>
        <taxon>Acetobacterales</taxon>
        <taxon>Acetobacteraceae</taxon>
        <taxon>Lichenicoccus</taxon>
    </lineage>
</organism>
<dbReference type="Proteomes" id="UP000305654">
    <property type="component" value="Unassembled WGS sequence"/>
</dbReference>
<protein>
    <submittedName>
        <fullName evidence="1">Uncharacterized protein</fullName>
    </submittedName>
</protein>
<reference evidence="1 2" key="1">
    <citation type="submission" date="2019-05" db="EMBL/GenBank/DDBJ databases">
        <authorList>
            <person name="Pankratov T."/>
            <person name="Grouzdev D."/>
        </authorList>
    </citation>
    <scope>NUCLEOTIDE SEQUENCE [LARGE SCALE GENOMIC DNA]</scope>
    <source>
        <strain evidence="1 2">KEBCLARHB70R</strain>
    </source>
</reference>
<evidence type="ECO:0000313" key="1">
    <source>
        <dbReference type="EMBL" id="TLU72685.1"/>
    </source>
</evidence>
<keyword evidence="2" id="KW-1185">Reference proteome</keyword>
<comment type="caution">
    <text evidence="1">The sequence shown here is derived from an EMBL/GenBank/DDBJ whole genome shotgun (WGS) entry which is preliminary data.</text>
</comment>
<dbReference type="RefSeq" id="WP_138326146.1">
    <property type="nucleotide sequence ID" value="NZ_VCDI01000003.1"/>
</dbReference>
<proteinExistence type="predicted"/>
<sequence length="214" mass="22590">MDQIRLQSLIGRGLALCGSITGGSYLQYRPTTALDPISVSTPIATLNCAFDFSKDLQLLTPTPPGHPFVLVLVDPGRLLAGDLLVGADTYFISRVEALQPAWAVLCNATVSLVDTAPATSPGANSYGGQVVAANLLVASGWPASMLAKNRGEQDVTKLPSDTRAAYFEVFLPAIPGFTIGPGLELQDQNVANYTIMSFETTDFGWKLIVGLATS</sequence>
<evidence type="ECO:0000313" key="2">
    <source>
        <dbReference type="Proteomes" id="UP000305654"/>
    </source>
</evidence>
<dbReference type="OrthoDB" id="7271194at2"/>
<gene>
    <name evidence="1" type="ORF">FE263_11675</name>
</gene>
<dbReference type="EMBL" id="VCDI01000003">
    <property type="protein sequence ID" value="TLU72685.1"/>
    <property type="molecule type" value="Genomic_DNA"/>
</dbReference>